<proteinExistence type="predicted"/>
<dbReference type="EMBL" id="GBRH01219388">
    <property type="protein sequence ID" value="JAD78507.1"/>
    <property type="molecule type" value="Transcribed_RNA"/>
</dbReference>
<accession>A0A0A9D445</accession>
<dbReference type="AlphaFoldDB" id="A0A0A9D445"/>
<protein>
    <submittedName>
        <fullName evidence="1">Uncharacterized protein</fullName>
    </submittedName>
</protein>
<evidence type="ECO:0000313" key="1">
    <source>
        <dbReference type="EMBL" id="JAD78507.1"/>
    </source>
</evidence>
<sequence length="109" mass="11877">MFMGKISDIITHGIPPIPSEKDPLKIRMPAKDNTMFRSVSQCCSLDKNERPTSRQPKHVPAAETIKSGLLPALSIRSTPNPVIGTWTATIVSIPVFPDEKPAETNISLA</sequence>
<reference evidence="1" key="2">
    <citation type="journal article" date="2015" name="Data Brief">
        <title>Shoot transcriptome of the giant reed, Arundo donax.</title>
        <authorList>
            <person name="Barrero R.A."/>
            <person name="Guerrero F.D."/>
            <person name="Moolhuijzen P."/>
            <person name="Goolsby J.A."/>
            <person name="Tidwell J."/>
            <person name="Bellgard S.E."/>
            <person name="Bellgard M.I."/>
        </authorList>
    </citation>
    <scope>NUCLEOTIDE SEQUENCE</scope>
    <source>
        <tissue evidence="1">Shoot tissue taken approximately 20 cm above the soil surface</tissue>
    </source>
</reference>
<name>A0A0A9D445_ARUDO</name>
<organism evidence="1">
    <name type="scientific">Arundo donax</name>
    <name type="common">Giant reed</name>
    <name type="synonym">Donax arundinaceus</name>
    <dbReference type="NCBI Taxonomy" id="35708"/>
    <lineage>
        <taxon>Eukaryota</taxon>
        <taxon>Viridiplantae</taxon>
        <taxon>Streptophyta</taxon>
        <taxon>Embryophyta</taxon>
        <taxon>Tracheophyta</taxon>
        <taxon>Spermatophyta</taxon>
        <taxon>Magnoliopsida</taxon>
        <taxon>Liliopsida</taxon>
        <taxon>Poales</taxon>
        <taxon>Poaceae</taxon>
        <taxon>PACMAD clade</taxon>
        <taxon>Arundinoideae</taxon>
        <taxon>Arundineae</taxon>
        <taxon>Arundo</taxon>
    </lineage>
</organism>
<reference evidence="1" key="1">
    <citation type="submission" date="2014-09" db="EMBL/GenBank/DDBJ databases">
        <authorList>
            <person name="Magalhaes I.L.F."/>
            <person name="Oliveira U."/>
            <person name="Santos F.R."/>
            <person name="Vidigal T.H.D.A."/>
            <person name="Brescovit A.D."/>
            <person name="Santos A.J."/>
        </authorList>
    </citation>
    <scope>NUCLEOTIDE SEQUENCE</scope>
    <source>
        <tissue evidence="1">Shoot tissue taken approximately 20 cm above the soil surface</tissue>
    </source>
</reference>